<organism evidence="1 3">
    <name type="scientific">Rotaria sordida</name>
    <dbReference type="NCBI Taxonomy" id="392033"/>
    <lineage>
        <taxon>Eukaryota</taxon>
        <taxon>Metazoa</taxon>
        <taxon>Spiralia</taxon>
        <taxon>Gnathifera</taxon>
        <taxon>Rotifera</taxon>
        <taxon>Eurotatoria</taxon>
        <taxon>Bdelloidea</taxon>
        <taxon>Philodinida</taxon>
        <taxon>Philodinidae</taxon>
        <taxon>Rotaria</taxon>
    </lineage>
</organism>
<dbReference type="Proteomes" id="UP000663854">
    <property type="component" value="Unassembled WGS sequence"/>
</dbReference>
<comment type="caution">
    <text evidence="1">The sequence shown here is derived from an EMBL/GenBank/DDBJ whole genome shotgun (WGS) entry which is preliminary data.</text>
</comment>
<evidence type="ECO:0000313" key="4">
    <source>
        <dbReference type="Proteomes" id="UP000663870"/>
    </source>
</evidence>
<reference evidence="1" key="1">
    <citation type="submission" date="2021-02" db="EMBL/GenBank/DDBJ databases">
        <authorList>
            <person name="Nowell W R."/>
        </authorList>
    </citation>
    <scope>NUCLEOTIDE SEQUENCE</scope>
</reference>
<evidence type="ECO:0000313" key="1">
    <source>
        <dbReference type="EMBL" id="CAF0860867.1"/>
    </source>
</evidence>
<evidence type="ECO:0000313" key="3">
    <source>
        <dbReference type="Proteomes" id="UP000663854"/>
    </source>
</evidence>
<proteinExistence type="predicted"/>
<evidence type="ECO:0000313" key="2">
    <source>
        <dbReference type="EMBL" id="CAF1044585.1"/>
    </source>
</evidence>
<dbReference type="AlphaFoldDB" id="A0A813WZ44"/>
<protein>
    <submittedName>
        <fullName evidence="1">Uncharacterized protein</fullName>
    </submittedName>
</protein>
<gene>
    <name evidence="2" type="ORF">JXQ802_LOCUS16328</name>
    <name evidence="1" type="ORF">PYM288_LOCUS7550</name>
</gene>
<dbReference type="Proteomes" id="UP000663870">
    <property type="component" value="Unassembled WGS sequence"/>
</dbReference>
<sequence length="285" mass="32956">MHSTSANIGFQDLYTQLTEPHIGFERFVEECNNNIPTNNTSGNTNPNSSLPIQTNIISSSDYSSTILKTMPSSSSKSNGNSHLSIKCLFTPFLSTIYTEIDTIWFQKKWLIFNDNHKETFLILCSDISNYLTVQMAINQNCFVNSKLPLRNQPECLLIRTEINNKSLFLPNSIISFENFFDRNKNLSQGKLIAIICESDKIKNKLMFYKHSPKNHWYILHINRIKPSQSYSNILSDDEQFQLESILKQNNHRKFIHPSELVFPLSALCYHPITYVYVVQKINDEN</sequence>
<dbReference type="EMBL" id="CAJNOL010000394">
    <property type="protein sequence ID" value="CAF1044585.1"/>
    <property type="molecule type" value="Genomic_DNA"/>
</dbReference>
<name>A0A813WZ44_9BILA</name>
<accession>A0A813WZ44</accession>
<keyword evidence="4" id="KW-1185">Reference proteome</keyword>
<dbReference type="EMBL" id="CAJNOH010000093">
    <property type="protein sequence ID" value="CAF0860867.1"/>
    <property type="molecule type" value="Genomic_DNA"/>
</dbReference>